<gene>
    <name evidence="9" type="primary">ycf3_6</name>
    <name evidence="9" type="ORF">GALL_141520</name>
</gene>
<dbReference type="PANTHER" id="PTHR44835:SF1">
    <property type="entry name" value="PROTEIN O-GLCNAC TRANSFERASE"/>
    <property type="match status" value="1"/>
</dbReference>
<dbReference type="SUPFAM" id="SSF48452">
    <property type="entry name" value="TPR-like"/>
    <property type="match status" value="1"/>
</dbReference>
<dbReference type="InterPro" id="IPR011990">
    <property type="entry name" value="TPR-like_helical_dom_sf"/>
</dbReference>
<evidence type="ECO:0000256" key="3">
    <source>
        <dbReference type="ARBA" id="ARBA00011970"/>
    </source>
</evidence>
<proteinExistence type="inferred from homology"/>
<dbReference type="InterPro" id="IPR019734">
    <property type="entry name" value="TPR_rpt"/>
</dbReference>
<dbReference type="AlphaFoldDB" id="A0A1J5S618"/>
<dbReference type="Pfam" id="PF13844">
    <property type="entry name" value="Glyco_transf_41"/>
    <property type="match status" value="2"/>
</dbReference>
<feature type="domain" description="O-GlcNAc transferase C-terminal" evidence="8">
    <location>
        <begin position="355"/>
        <end position="526"/>
    </location>
</feature>
<dbReference type="GO" id="GO:0097363">
    <property type="term" value="F:protein O-acetylglucosaminyltransferase activity"/>
    <property type="evidence" value="ECO:0007669"/>
    <property type="project" value="UniProtKB-EC"/>
</dbReference>
<keyword evidence="5" id="KW-0808">Transferase</keyword>
<keyword evidence="7" id="KW-0802">TPR repeat</keyword>
<evidence type="ECO:0000313" key="9">
    <source>
        <dbReference type="EMBL" id="OIR03735.1"/>
    </source>
</evidence>
<evidence type="ECO:0000256" key="6">
    <source>
        <dbReference type="ARBA" id="ARBA00022737"/>
    </source>
</evidence>
<dbReference type="EC" id="2.4.1.255" evidence="3"/>
<evidence type="ECO:0000256" key="1">
    <source>
        <dbReference type="ARBA" id="ARBA00004922"/>
    </source>
</evidence>
<comment type="similarity">
    <text evidence="2">Belongs to the glycosyltransferase 41 family. O-GlcNAc transferase subfamily.</text>
</comment>
<dbReference type="Gene3D" id="3.40.50.11380">
    <property type="match status" value="1"/>
</dbReference>
<evidence type="ECO:0000256" key="7">
    <source>
        <dbReference type="ARBA" id="ARBA00022803"/>
    </source>
</evidence>
<sequence>MEQLFEQALRSQMSGRLAEAEDMYRAVLELDPGQAVVHFNLGIVLRHQGRLVEATIAYGRALELQPEFPEAENNLGTVLASLGRLDESASVLERLLERKPDFANAWNNLGGALKDLGRARDAIRCFERANRLQPANAAFHSNLVFAMHYSPDHGPRALLREARRWNREHAGVLMGDPPPLVNEADPDRRLRVGYVSAHFREHCQALFLAPLLESHDRAGVEVTCYSDSTSEDAVTARLRGHADRWRRTADLSDERLAELVRADGIDVLVDLSLHMARQRLLVLARRPAPVQVVWLGYPGTTGMDGLVRFTDPWLDPPGAGDALYSEESLRLPDSFWCYDPLADGPAVGSLPALASGRVTFGCLNNFCKVNPGVLRMWRRVLERVPDSRMMILAPPGDARRRVVRELGVGPERVEFVEFALRPDYLRHYLGIDLCLDTSPYNGHTTTLDSLWMGVPVVSLSGVTVVSRAGRSMLGNLGLSELATSTEKEFVDTAVALATDLPRLAALRAGLRERMRASPLMDGPRFARGIEEAYRTLWRRWCAGRGGSLSPRGVRS</sequence>
<evidence type="ECO:0000256" key="4">
    <source>
        <dbReference type="ARBA" id="ARBA00022676"/>
    </source>
</evidence>
<protein>
    <recommendedName>
        <fullName evidence="3">protein O-GlcNAc transferase</fullName>
        <ecNumber evidence="3">2.4.1.255</ecNumber>
    </recommendedName>
</protein>
<dbReference type="Pfam" id="PF13181">
    <property type="entry name" value="TPR_8"/>
    <property type="match status" value="2"/>
</dbReference>
<reference evidence="9" key="1">
    <citation type="submission" date="2016-10" db="EMBL/GenBank/DDBJ databases">
        <title>Sequence of Gallionella enrichment culture.</title>
        <authorList>
            <person name="Poehlein A."/>
            <person name="Muehling M."/>
            <person name="Daniel R."/>
        </authorList>
    </citation>
    <scope>NUCLEOTIDE SEQUENCE</scope>
</reference>
<dbReference type="InterPro" id="IPR029489">
    <property type="entry name" value="OGT/SEC/SPY_C"/>
</dbReference>
<evidence type="ECO:0000256" key="5">
    <source>
        <dbReference type="ARBA" id="ARBA00022679"/>
    </source>
</evidence>
<organism evidence="9">
    <name type="scientific">mine drainage metagenome</name>
    <dbReference type="NCBI Taxonomy" id="410659"/>
    <lineage>
        <taxon>unclassified sequences</taxon>
        <taxon>metagenomes</taxon>
        <taxon>ecological metagenomes</taxon>
    </lineage>
</organism>
<keyword evidence="4" id="KW-0328">Glycosyltransferase</keyword>
<comment type="pathway">
    <text evidence="1">Protein modification; protein glycosylation.</text>
</comment>
<dbReference type="InterPro" id="IPR051939">
    <property type="entry name" value="Glycosyltr_41/O-GlcNAc_trsf"/>
</dbReference>
<name>A0A1J5S618_9ZZZZ</name>
<dbReference type="Gene3D" id="3.40.50.2000">
    <property type="entry name" value="Glycogen Phosphorylase B"/>
    <property type="match status" value="1"/>
</dbReference>
<dbReference type="Gene3D" id="1.25.40.10">
    <property type="entry name" value="Tetratricopeptide repeat domain"/>
    <property type="match status" value="2"/>
</dbReference>
<evidence type="ECO:0000256" key="2">
    <source>
        <dbReference type="ARBA" id="ARBA00005386"/>
    </source>
</evidence>
<keyword evidence="6" id="KW-0677">Repeat</keyword>
<dbReference type="SUPFAM" id="SSF53756">
    <property type="entry name" value="UDP-Glycosyltransferase/glycogen phosphorylase"/>
    <property type="match status" value="2"/>
</dbReference>
<dbReference type="PROSITE" id="PS50005">
    <property type="entry name" value="TPR"/>
    <property type="match status" value="3"/>
</dbReference>
<accession>A0A1J5S618</accession>
<dbReference type="SMART" id="SM00028">
    <property type="entry name" value="TPR"/>
    <property type="match status" value="4"/>
</dbReference>
<dbReference type="Pfam" id="PF13432">
    <property type="entry name" value="TPR_16"/>
    <property type="match status" value="1"/>
</dbReference>
<dbReference type="EMBL" id="MLJW01000063">
    <property type="protein sequence ID" value="OIR03735.1"/>
    <property type="molecule type" value="Genomic_DNA"/>
</dbReference>
<dbReference type="PANTHER" id="PTHR44835">
    <property type="entry name" value="UDP-N-ACETYLGLUCOSAMINE--PEPTIDE N-ACETYLGLUCOSAMINYLTRANSFERASE SPINDLY-RELATED"/>
    <property type="match status" value="1"/>
</dbReference>
<evidence type="ECO:0000259" key="8">
    <source>
        <dbReference type="Pfam" id="PF13844"/>
    </source>
</evidence>
<comment type="caution">
    <text evidence="9">The sequence shown here is derived from an EMBL/GenBank/DDBJ whole genome shotgun (WGS) entry which is preliminary data.</text>
</comment>
<feature type="domain" description="O-GlcNAc transferase C-terminal" evidence="8">
    <location>
        <begin position="185"/>
        <end position="335"/>
    </location>
</feature>